<feature type="compositionally biased region" description="Basic residues" evidence="1">
    <location>
        <begin position="27"/>
        <end position="40"/>
    </location>
</feature>
<gene>
    <name evidence="2" type="ORF">g.1507</name>
</gene>
<organism evidence="2">
    <name type="scientific">Pectinophora gossypiella</name>
    <name type="common">Cotton pink bollworm</name>
    <name type="synonym">Depressaria gossypiella</name>
    <dbReference type="NCBI Taxonomy" id="13191"/>
    <lineage>
        <taxon>Eukaryota</taxon>
        <taxon>Metazoa</taxon>
        <taxon>Ecdysozoa</taxon>
        <taxon>Arthropoda</taxon>
        <taxon>Hexapoda</taxon>
        <taxon>Insecta</taxon>
        <taxon>Pterygota</taxon>
        <taxon>Neoptera</taxon>
        <taxon>Endopterygota</taxon>
        <taxon>Lepidoptera</taxon>
        <taxon>Glossata</taxon>
        <taxon>Ditrysia</taxon>
        <taxon>Gelechioidea</taxon>
        <taxon>Gelechiidae</taxon>
        <taxon>Apatetrinae</taxon>
        <taxon>Pectinophora</taxon>
    </lineage>
</organism>
<reference evidence="2" key="1">
    <citation type="submission" date="2015-09" db="EMBL/GenBank/DDBJ databases">
        <title>De novo assembly of Pectinophora gossypiella (Pink Bollworm) gut transcriptome.</title>
        <authorList>
            <person name="Tassone E.E."/>
        </authorList>
    </citation>
    <scope>NUCLEOTIDE SEQUENCE</scope>
</reference>
<feature type="compositionally biased region" description="Acidic residues" evidence="1">
    <location>
        <begin position="332"/>
        <end position="341"/>
    </location>
</feature>
<evidence type="ECO:0000313" key="2">
    <source>
        <dbReference type="EMBL" id="JAT90691.1"/>
    </source>
</evidence>
<feature type="region of interest" description="Disordered" evidence="1">
    <location>
        <begin position="13"/>
        <end position="55"/>
    </location>
</feature>
<accession>A0A1E1WV66</accession>
<feature type="region of interest" description="Disordered" evidence="1">
    <location>
        <begin position="316"/>
        <end position="341"/>
    </location>
</feature>
<sequence>TLPDYKFHITVDLTGSSDSNSGAPKPAAKKKVKAPAKKPATKPSGPVPKFPNDDKKAYNELRRQQKKGEDVLPLSADLQKALDEETGVLCDLFMGECTPDNEKDKVICERISDLAADNFRKVISYHATKRLQNFTGNLPVRMICEGKIPPRESFAGFFKKHGIVSMRKCQVKLGSGRKTMVVVCCDSFENYDKLLALKSVLIDGGVRFEVRPLQICGQPPKITRDQVMSRRRQFIHQQIDKDCTNILKPTDQQGNTDVANGQKEVNNEQVINLDEENEDKQIDKQDETNDNADTKTVKGDDDVEEVTDAVVVFDIEDGEEVANDDIQTYPEGVDEDDLEDY</sequence>
<dbReference type="EMBL" id="GDQN01000363">
    <property type="protein sequence ID" value="JAT90691.1"/>
    <property type="molecule type" value="Transcribed_RNA"/>
</dbReference>
<dbReference type="OrthoDB" id="7430688at2759"/>
<proteinExistence type="predicted"/>
<evidence type="ECO:0000256" key="1">
    <source>
        <dbReference type="SAM" id="MobiDB-lite"/>
    </source>
</evidence>
<feature type="compositionally biased region" description="Polar residues" evidence="1">
    <location>
        <begin position="13"/>
        <end position="22"/>
    </location>
</feature>
<protein>
    <submittedName>
        <fullName evidence="2">Uncharacterized protein</fullName>
    </submittedName>
</protein>
<feature type="non-terminal residue" evidence="2">
    <location>
        <position position="1"/>
    </location>
</feature>
<dbReference type="AlphaFoldDB" id="A0A1E1WV66"/>
<name>A0A1E1WV66_PECGO</name>
<feature type="region of interest" description="Disordered" evidence="1">
    <location>
        <begin position="274"/>
        <end position="303"/>
    </location>
</feature>
<feature type="compositionally biased region" description="Basic and acidic residues" evidence="1">
    <location>
        <begin position="279"/>
        <end position="300"/>
    </location>
</feature>